<dbReference type="EMBL" id="FOOI01000006">
    <property type="protein sequence ID" value="SFG53586.1"/>
    <property type="molecule type" value="Genomic_DNA"/>
</dbReference>
<proteinExistence type="predicted"/>
<gene>
    <name evidence="1" type="ORF">FHR37_002870</name>
    <name evidence="2" type="ORF">SAMN05421678_106270</name>
</gene>
<evidence type="ECO:0000313" key="3">
    <source>
        <dbReference type="Proteomes" id="UP000199052"/>
    </source>
</evidence>
<reference evidence="2 3" key="1">
    <citation type="submission" date="2016-10" db="EMBL/GenBank/DDBJ databases">
        <authorList>
            <person name="de Groot N.N."/>
        </authorList>
    </citation>
    <scope>NUCLEOTIDE SEQUENCE [LARGE SCALE GENOMIC DNA]</scope>
    <source>
        <strain evidence="2 3">CPCC 202808</strain>
    </source>
</reference>
<dbReference type="EMBL" id="JACBZA010000001">
    <property type="protein sequence ID" value="NYH84019.1"/>
    <property type="molecule type" value="Genomic_DNA"/>
</dbReference>
<dbReference type="RefSeq" id="WP_092883478.1">
    <property type="nucleotide sequence ID" value="NZ_FOOI01000006.1"/>
</dbReference>
<evidence type="ECO:0000313" key="1">
    <source>
        <dbReference type="EMBL" id="NYH84019.1"/>
    </source>
</evidence>
<evidence type="ECO:0000313" key="2">
    <source>
        <dbReference type="EMBL" id="SFG53586.1"/>
    </source>
</evidence>
<reference evidence="1 4" key="2">
    <citation type="submission" date="2020-07" db="EMBL/GenBank/DDBJ databases">
        <title>Sequencing the genomes of 1000 actinobacteria strains.</title>
        <authorList>
            <person name="Klenk H.-P."/>
        </authorList>
    </citation>
    <scope>NUCLEOTIDE SEQUENCE [LARGE SCALE GENOMIC DNA]</scope>
    <source>
        <strain evidence="1 4">DSM 45117</strain>
    </source>
</reference>
<name>A0A1I2STW8_9ACTN</name>
<accession>A0A1I2STW8</accession>
<dbReference type="STRING" id="504797.SAMN05421678_106270"/>
<keyword evidence="4" id="KW-1185">Reference proteome</keyword>
<evidence type="ECO:0000313" key="4">
    <source>
        <dbReference type="Proteomes" id="UP000533017"/>
    </source>
</evidence>
<dbReference type="Proteomes" id="UP000199052">
    <property type="component" value="Unassembled WGS sequence"/>
</dbReference>
<dbReference type="AlphaFoldDB" id="A0A1I2STW8"/>
<sequence>MGVVVGLHTEVVLDEHAVAAERRALVAELAAERFGAIHLHRDGRPDPKEVEAAEALERAAQLAREVAESERRRCARRAVPAQEATR</sequence>
<organism evidence="2 3">
    <name type="scientific">Actinopolymorpha cephalotaxi</name>
    <dbReference type="NCBI Taxonomy" id="504797"/>
    <lineage>
        <taxon>Bacteria</taxon>
        <taxon>Bacillati</taxon>
        <taxon>Actinomycetota</taxon>
        <taxon>Actinomycetes</taxon>
        <taxon>Propionibacteriales</taxon>
        <taxon>Actinopolymorphaceae</taxon>
        <taxon>Actinopolymorpha</taxon>
    </lineage>
</organism>
<dbReference type="Proteomes" id="UP000533017">
    <property type="component" value="Unassembled WGS sequence"/>
</dbReference>
<protein>
    <submittedName>
        <fullName evidence="2">Uncharacterized protein</fullName>
    </submittedName>
</protein>